<keyword evidence="1" id="KW-0175">Coiled coil</keyword>
<evidence type="ECO:0000313" key="3">
    <source>
        <dbReference type="Proteomes" id="UP000031952"/>
    </source>
</evidence>
<protein>
    <submittedName>
        <fullName evidence="2">Uncharacterized protein</fullName>
    </submittedName>
</protein>
<name>A0A0C2LZ92_9RICK</name>
<reference evidence="2 3" key="1">
    <citation type="submission" date="2014-12" db="EMBL/GenBank/DDBJ databases">
        <title>Whole genome sequence of Candidatus Rickettsia asemboensis strain NMRCii isolated from cat fleas in west Kenya.</title>
        <authorList>
            <person name="Jima D."/>
            <person name="Luce-Fedrow A."/>
            <person name="Yang Y."/>
            <person name="Maina A.N."/>
            <person name="Snesrud E.C."/>
            <person name="Jarman R.G."/>
            <person name="Richards A.L."/>
            <person name="Hang J."/>
        </authorList>
    </citation>
    <scope>NUCLEOTIDE SEQUENCE [LARGE SCALE GENOMIC DNA]</scope>
    <source>
        <strain evidence="2 3">NMRCii</strain>
    </source>
</reference>
<sequence>MSIIDFSSFSGLNKEQQEELQRLLIKLNGFIKSLKMNVKDLEDHLFYILQNSLNELSHTENIDIEKIEKLFNRAIQESLATLSEALEKAYQEQLKTKDIFLFDGIIVEKCLNVLEQVLKFQQELDKLYPGASKKIIESLENILVGVISTQIPMLGIFIQTSGILEKVNNLIDSEKLLPKITKLHNDIKEIREEAKSNEKLENMYEKAKNIAAISEISKEPPQKIIEIANKNPNNQASLENAAKAAKAIPKNKDEVEEKIAELKSNIENAIPHINIDKLNSVKNTISDNLNEAKTELLKVLNPEASFGEKIESLCKAVEKAMEIASDIKKIVGVIPGSKELGNVISLTIKTNLLPSPVLAVAKLAPDIANLVNIGKAVVTMLSKTQNLTQQQGRAK</sequence>
<feature type="coiled-coil region" evidence="1">
    <location>
        <begin position="180"/>
        <end position="210"/>
    </location>
</feature>
<gene>
    <name evidence="2" type="ORF">SB78_03935</name>
</gene>
<evidence type="ECO:0000313" key="2">
    <source>
        <dbReference type="EMBL" id="KIJ88717.1"/>
    </source>
</evidence>
<dbReference type="RefSeq" id="WP_041078827.1">
    <property type="nucleotide sequence ID" value="NZ_JWSW01000028.1"/>
</dbReference>
<dbReference type="AlphaFoldDB" id="A0A0C2LZ92"/>
<dbReference type="Proteomes" id="UP000031952">
    <property type="component" value="Unassembled WGS sequence"/>
</dbReference>
<organism evidence="2 3">
    <name type="scientific">Rickettsia asembonensis</name>
    <dbReference type="NCBI Taxonomy" id="1068590"/>
    <lineage>
        <taxon>Bacteria</taxon>
        <taxon>Pseudomonadati</taxon>
        <taxon>Pseudomonadota</taxon>
        <taxon>Alphaproteobacteria</taxon>
        <taxon>Rickettsiales</taxon>
        <taxon>Rickettsiaceae</taxon>
        <taxon>Rickettsieae</taxon>
        <taxon>Rickettsia</taxon>
        <taxon>spotted fever group</taxon>
    </lineage>
</organism>
<comment type="caution">
    <text evidence="2">The sequence shown here is derived from an EMBL/GenBank/DDBJ whole genome shotgun (WGS) entry which is preliminary data.</text>
</comment>
<accession>A0A0C2LZ92</accession>
<proteinExistence type="predicted"/>
<evidence type="ECO:0000256" key="1">
    <source>
        <dbReference type="SAM" id="Coils"/>
    </source>
</evidence>
<keyword evidence="3" id="KW-1185">Reference proteome</keyword>
<dbReference type="EMBL" id="JWSW01000028">
    <property type="protein sequence ID" value="KIJ88717.1"/>
    <property type="molecule type" value="Genomic_DNA"/>
</dbReference>